<dbReference type="GO" id="GO:0044874">
    <property type="term" value="P:lipoprotein localization to outer membrane"/>
    <property type="evidence" value="ECO:0007669"/>
    <property type="project" value="TreeGrafter"/>
</dbReference>
<dbReference type="EMBL" id="ADLD01000011">
    <property type="protein sequence ID" value="EHB92312.1"/>
    <property type="molecule type" value="Genomic_DNA"/>
</dbReference>
<organism evidence="10 11">
    <name type="scientific">Alistipes indistinctus YIT 12060</name>
    <dbReference type="NCBI Taxonomy" id="742725"/>
    <lineage>
        <taxon>Bacteria</taxon>
        <taxon>Pseudomonadati</taxon>
        <taxon>Bacteroidota</taxon>
        <taxon>Bacteroidia</taxon>
        <taxon>Bacteroidales</taxon>
        <taxon>Rikenellaceae</taxon>
        <taxon>Alistipes</taxon>
    </lineage>
</organism>
<keyword evidence="4 7" id="KW-0812">Transmembrane</keyword>
<evidence type="ECO:0000256" key="1">
    <source>
        <dbReference type="ARBA" id="ARBA00004651"/>
    </source>
</evidence>
<dbReference type="InterPro" id="IPR025857">
    <property type="entry name" value="MacB_PCD"/>
</dbReference>
<dbReference type="GO" id="GO:0098797">
    <property type="term" value="C:plasma membrane protein complex"/>
    <property type="evidence" value="ECO:0007669"/>
    <property type="project" value="TreeGrafter"/>
</dbReference>
<keyword evidence="5 7" id="KW-1133">Transmembrane helix</keyword>
<sequence length="415" mass="46666">MSRINLEYFLARRIAFTRGGRKNNVMVRIATLSVAVGMAVMIVSLAVIFGFKHEITAKLTGFGSHVQIVNLDGNTSYETVPISKNQPVVPLIEKLPACGEIHPYAIKAGILRGEEAMQGVVLKGVGPDYDWSFFRENLSEGSIPVLSDSVRNKDVLISHRLASMLKLRVGDPLEMLFIQNPPRRDRFRVKGIYDTQFDELDKVMVLTDIRNVQRLNGWDSTQITGFEITTTDFPRLEKFTDAVDELIFDTPPAEGNTLRVINVRERYPMIFDWLDAHNVNAGVIITVMLIVALFNMIAALLIILLERTSMIGVLKALGMGNRSLQKMFVIRSSFIILKGMFWGNLFGVGLCLLQHCTGLVRLDQAGYFLTTVPIFIDWGWWALLNLITFAFIVSLLALPTMIISLILPEKSIRFE</sequence>
<dbReference type="OrthoDB" id="1522670at2"/>
<proteinExistence type="inferred from homology"/>
<dbReference type="Pfam" id="PF02687">
    <property type="entry name" value="FtsX"/>
    <property type="match status" value="1"/>
</dbReference>
<gene>
    <name evidence="10" type="ORF">HMPREF9450_01177</name>
</gene>
<evidence type="ECO:0000256" key="5">
    <source>
        <dbReference type="ARBA" id="ARBA00022989"/>
    </source>
</evidence>
<dbReference type="Proteomes" id="UP000006008">
    <property type="component" value="Unassembled WGS sequence"/>
</dbReference>
<dbReference type="GeneID" id="92815794"/>
<dbReference type="PANTHER" id="PTHR30489">
    <property type="entry name" value="LIPOPROTEIN-RELEASING SYSTEM TRANSMEMBRANE PROTEIN LOLE"/>
    <property type="match status" value="1"/>
</dbReference>
<keyword evidence="11" id="KW-1185">Reference proteome</keyword>
<evidence type="ECO:0000259" key="9">
    <source>
        <dbReference type="Pfam" id="PF12704"/>
    </source>
</evidence>
<dbReference type="InterPro" id="IPR003838">
    <property type="entry name" value="ABC3_permease_C"/>
</dbReference>
<dbReference type="PANTHER" id="PTHR30489:SF0">
    <property type="entry name" value="LIPOPROTEIN-RELEASING SYSTEM TRANSMEMBRANE PROTEIN LOLE"/>
    <property type="match status" value="1"/>
</dbReference>
<protein>
    <recommendedName>
        <fullName evidence="12">ABC3 transporter permease protein domain-containing protein</fullName>
    </recommendedName>
</protein>
<evidence type="ECO:0008006" key="12">
    <source>
        <dbReference type="Google" id="ProtNLM"/>
    </source>
</evidence>
<dbReference type="STRING" id="742725.HMPREF9450_01177"/>
<keyword evidence="6 7" id="KW-0472">Membrane</keyword>
<feature type="transmembrane region" description="Helical" evidence="7">
    <location>
        <begin position="328"/>
        <end position="353"/>
    </location>
</feature>
<keyword evidence="3" id="KW-1003">Cell membrane</keyword>
<reference evidence="10 11" key="1">
    <citation type="submission" date="2011-08" db="EMBL/GenBank/DDBJ databases">
        <title>The Genome Sequence of Alistipes indistinctus YIT 12060.</title>
        <authorList>
            <consortium name="The Broad Institute Genome Sequencing Platform"/>
            <person name="Earl A."/>
            <person name="Ward D."/>
            <person name="Feldgarden M."/>
            <person name="Gevers D."/>
            <person name="Morotomi M."/>
            <person name="Young S.K."/>
            <person name="Zeng Q."/>
            <person name="Gargeya S."/>
            <person name="Fitzgerald M."/>
            <person name="Haas B."/>
            <person name="Abouelleil A."/>
            <person name="Alvarado L."/>
            <person name="Arachchi H.M."/>
            <person name="Berlin A."/>
            <person name="Brown A."/>
            <person name="Chapman S.B."/>
            <person name="Chen Z."/>
            <person name="Dunbar C."/>
            <person name="Freedman E."/>
            <person name="Gearin G."/>
            <person name="Gellesch M."/>
            <person name="Goldberg J."/>
            <person name="Griggs A."/>
            <person name="Gujja S."/>
            <person name="Heiman D."/>
            <person name="Howarth C."/>
            <person name="Larson L."/>
            <person name="Lui A."/>
            <person name="MacDonald P.J.P."/>
            <person name="Montmayeur A."/>
            <person name="Murphy C."/>
            <person name="Neiman D."/>
            <person name="Pearson M."/>
            <person name="Priest M."/>
            <person name="Roberts A."/>
            <person name="Saif S."/>
            <person name="Shea T."/>
            <person name="Shenoy N."/>
            <person name="Sisk P."/>
            <person name="Stolte C."/>
            <person name="Sykes S."/>
            <person name="Wortman J."/>
            <person name="Nusbaum C."/>
            <person name="Birren B."/>
        </authorList>
    </citation>
    <scope>NUCLEOTIDE SEQUENCE [LARGE SCALE GENOMIC DNA]</scope>
    <source>
        <strain evidence="10 11">YIT 12060</strain>
    </source>
</reference>
<dbReference type="Pfam" id="PF12704">
    <property type="entry name" value="MacB_PCD"/>
    <property type="match status" value="1"/>
</dbReference>
<evidence type="ECO:0000313" key="11">
    <source>
        <dbReference type="Proteomes" id="UP000006008"/>
    </source>
</evidence>
<accession>G5H8B7</accession>
<comment type="subcellular location">
    <subcellularLocation>
        <location evidence="1">Cell membrane</location>
        <topology evidence="1">Multi-pass membrane protein</topology>
    </subcellularLocation>
</comment>
<evidence type="ECO:0000256" key="2">
    <source>
        <dbReference type="ARBA" id="ARBA00005236"/>
    </source>
</evidence>
<feature type="transmembrane region" description="Helical" evidence="7">
    <location>
        <begin position="29"/>
        <end position="51"/>
    </location>
</feature>
<dbReference type="eggNOG" id="COG4591">
    <property type="taxonomic scope" value="Bacteria"/>
</dbReference>
<dbReference type="HOGENOM" id="CLU_000604_8_2_10"/>
<dbReference type="PATRIC" id="fig|742725.3.peg.1247"/>
<dbReference type="InterPro" id="IPR051447">
    <property type="entry name" value="Lipoprotein-release_system"/>
</dbReference>
<name>G5H8B7_9BACT</name>
<evidence type="ECO:0000256" key="3">
    <source>
        <dbReference type="ARBA" id="ARBA00022475"/>
    </source>
</evidence>
<evidence type="ECO:0000259" key="8">
    <source>
        <dbReference type="Pfam" id="PF02687"/>
    </source>
</evidence>
<evidence type="ECO:0000256" key="4">
    <source>
        <dbReference type="ARBA" id="ARBA00022692"/>
    </source>
</evidence>
<dbReference type="RefSeq" id="WP_009133983.1">
    <property type="nucleotide sequence ID" value="NZ_CP102250.1"/>
</dbReference>
<feature type="transmembrane region" description="Helical" evidence="7">
    <location>
        <begin position="279"/>
        <end position="305"/>
    </location>
</feature>
<dbReference type="AlphaFoldDB" id="G5H8B7"/>
<evidence type="ECO:0000256" key="7">
    <source>
        <dbReference type="SAM" id="Phobius"/>
    </source>
</evidence>
<evidence type="ECO:0000313" key="10">
    <source>
        <dbReference type="EMBL" id="EHB92312.1"/>
    </source>
</evidence>
<feature type="transmembrane region" description="Helical" evidence="7">
    <location>
        <begin position="365"/>
        <end position="383"/>
    </location>
</feature>
<feature type="domain" description="MacB-like periplasmic core" evidence="9">
    <location>
        <begin position="29"/>
        <end position="243"/>
    </location>
</feature>
<comment type="caution">
    <text evidence="10">The sequence shown here is derived from an EMBL/GenBank/DDBJ whole genome shotgun (WGS) entry which is preliminary data.</text>
</comment>
<comment type="similarity">
    <text evidence="2">Belongs to the ABC-4 integral membrane protein family. LolC/E subfamily.</text>
</comment>
<evidence type="ECO:0000256" key="6">
    <source>
        <dbReference type="ARBA" id="ARBA00023136"/>
    </source>
</evidence>
<feature type="transmembrane region" description="Helical" evidence="7">
    <location>
        <begin position="389"/>
        <end position="407"/>
    </location>
</feature>
<feature type="domain" description="ABC3 transporter permease C-terminal" evidence="8">
    <location>
        <begin position="283"/>
        <end position="402"/>
    </location>
</feature>